<accession>A0A3M0CR39</accession>
<keyword evidence="2" id="KW-1185">Reference proteome</keyword>
<dbReference type="InterPro" id="IPR007460">
    <property type="entry name" value="BrnT_toxin"/>
</dbReference>
<dbReference type="InterPro" id="IPR038573">
    <property type="entry name" value="BrnT_sf"/>
</dbReference>
<dbReference type="Pfam" id="PF04365">
    <property type="entry name" value="BrnT_toxin"/>
    <property type="match status" value="1"/>
</dbReference>
<name>A0A3M0CR39_9PROT</name>
<evidence type="ECO:0000313" key="1">
    <source>
        <dbReference type="EMBL" id="RMB11948.1"/>
    </source>
</evidence>
<evidence type="ECO:0000313" key="2">
    <source>
        <dbReference type="Proteomes" id="UP000271227"/>
    </source>
</evidence>
<protein>
    <submittedName>
        <fullName evidence="1">Uncharacterized protein</fullName>
    </submittedName>
</protein>
<dbReference type="Gene3D" id="3.10.450.530">
    <property type="entry name" value="Ribonuclease toxin, BrnT, of type II toxin-antitoxin system"/>
    <property type="match status" value="1"/>
</dbReference>
<reference evidence="1 2" key="1">
    <citation type="submission" date="2018-10" db="EMBL/GenBank/DDBJ databases">
        <title>Genomic Encyclopedia of Archaeal and Bacterial Type Strains, Phase II (KMG-II): from individual species to whole genera.</title>
        <authorList>
            <person name="Goeker M."/>
        </authorList>
    </citation>
    <scope>NUCLEOTIDE SEQUENCE [LARGE SCALE GENOMIC DNA]</scope>
    <source>
        <strain evidence="1 2">DSM 25217</strain>
    </source>
</reference>
<dbReference type="InParanoid" id="A0A3M0CR39"/>
<proteinExistence type="predicted"/>
<dbReference type="OrthoDB" id="839663at2"/>
<comment type="caution">
    <text evidence="1">The sequence shown here is derived from an EMBL/GenBank/DDBJ whole genome shotgun (WGS) entry which is preliminary data.</text>
</comment>
<sequence>MFEWDETKSLECSGRRGFSFDIVHEFDWETAVIAEDTRQDYGERRFRAFGMVDGAYFCVAFTPRAGRLRIISVRRMHGKEAKRYGL</sequence>
<dbReference type="Proteomes" id="UP000271227">
    <property type="component" value="Unassembled WGS sequence"/>
</dbReference>
<organism evidence="1 2">
    <name type="scientific">Eilatimonas milleporae</name>
    <dbReference type="NCBI Taxonomy" id="911205"/>
    <lineage>
        <taxon>Bacteria</taxon>
        <taxon>Pseudomonadati</taxon>
        <taxon>Pseudomonadota</taxon>
        <taxon>Alphaproteobacteria</taxon>
        <taxon>Kordiimonadales</taxon>
        <taxon>Kordiimonadaceae</taxon>
        <taxon>Eilatimonas</taxon>
    </lineage>
</organism>
<dbReference type="EMBL" id="REFR01000009">
    <property type="protein sequence ID" value="RMB11948.1"/>
    <property type="molecule type" value="Genomic_DNA"/>
</dbReference>
<dbReference type="AlphaFoldDB" id="A0A3M0CR39"/>
<dbReference type="RefSeq" id="WP_121937173.1">
    <property type="nucleotide sequence ID" value="NZ_REFR01000009.1"/>
</dbReference>
<gene>
    <name evidence="1" type="ORF">BXY39_0436</name>
</gene>